<accession>A0A1A6A3J4</accession>
<keyword evidence="4" id="KW-1185">Reference proteome</keyword>
<proteinExistence type="predicted"/>
<dbReference type="EMBL" id="KI894032">
    <property type="protein sequence ID" value="OBR84629.1"/>
    <property type="molecule type" value="Genomic_DNA"/>
</dbReference>
<organism evidence="2">
    <name type="scientific">Kwoniella dejecticola CBS 10117</name>
    <dbReference type="NCBI Taxonomy" id="1296121"/>
    <lineage>
        <taxon>Eukaryota</taxon>
        <taxon>Fungi</taxon>
        <taxon>Dikarya</taxon>
        <taxon>Basidiomycota</taxon>
        <taxon>Agaricomycotina</taxon>
        <taxon>Tremellomycetes</taxon>
        <taxon>Tremellales</taxon>
        <taxon>Cryptococcaceae</taxon>
        <taxon>Kwoniella</taxon>
    </lineage>
</organism>
<evidence type="ECO:0000313" key="4">
    <source>
        <dbReference type="Proteomes" id="UP000078595"/>
    </source>
</evidence>
<dbReference type="AlphaFoldDB" id="A0A1A6A3J4"/>
<dbReference type="Gene3D" id="3.40.710.10">
    <property type="entry name" value="DD-peptidase/beta-lactamase superfamily"/>
    <property type="match status" value="1"/>
</dbReference>
<gene>
    <name evidence="2" type="ORF">I303_05488</name>
    <name evidence="3" type="ORF">I303_105066</name>
</gene>
<dbReference type="InterPro" id="IPR012338">
    <property type="entry name" value="Beta-lactam/transpept-like"/>
</dbReference>
<name>A0A1A6A3J4_9TREE</name>
<dbReference type="OrthoDB" id="5946976at2759"/>
<protein>
    <recommendedName>
        <fullName evidence="1">Beta-lactamase-related domain-containing protein</fullName>
    </recommendedName>
</protein>
<reference evidence="2" key="1">
    <citation type="submission" date="2013-07" db="EMBL/GenBank/DDBJ databases">
        <title>The Genome Sequence of Cryptococcus dejecticola CBS10117.</title>
        <authorList>
            <consortium name="The Broad Institute Genome Sequencing Platform"/>
            <person name="Cuomo C."/>
            <person name="Litvintseva A."/>
            <person name="Chen Y."/>
            <person name="Heitman J."/>
            <person name="Sun S."/>
            <person name="Springer D."/>
            <person name="Dromer F."/>
            <person name="Young S.K."/>
            <person name="Zeng Q."/>
            <person name="Gargeya S."/>
            <person name="Fitzgerald M."/>
            <person name="Abouelleil A."/>
            <person name="Alvarado L."/>
            <person name="Berlin A.M."/>
            <person name="Chapman S.B."/>
            <person name="Dewar J."/>
            <person name="Goldberg J."/>
            <person name="Griggs A."/>
            <person name="Gujja S."/>
            <person name="Hansen M."/>
            <person name="Howarth C."/>
            <person name="Imamovic A."/>
            <person name="Larimer J."/>
            <person name="McCowan C."/>
            <person name="Murphy C."/>
            <person name="Pearson M."/>
            <person name="Priest M."/>
            <person name="Roberts A."/>
            <person name="Saif S."/>
            <person name="Shea T."/>
            <person name="Sykes S."/>
            <person name="Wortman J."/>
            <person name="Nusbaum C."/>
            <person name="Birren B."/>
        </authorList>
    </citation>
    <scope>NUCLEOTIDE SEQUENCE [LARGE SCALE GENOMIC DNA]</scope>
    <source>
        <strain evidence="2">CBS 10117</strain>
    </source>
</reference>
<dbReference type="InterPro" id="IPR001466">
    <property type="entry name" value="Beta-lactam-related"/>
</dbReference>
<dbReference type="SUPFAM" id="SSF56601">
    <property type="entry name" value="beta-lactamase/transpeptidase-like"/>
    <property type="match status" value="1"/>
</dbReference>
<dbReference type="GeneID" id="28969187"/>
<dbReference type="STRING" id="1296121.A0A1A6A3J4"/>
<reference evidence="3" key="3">
    <citation type="submission" date="2024-02" db="EMBL/GenBank/DDBJ databases">
        <title>Comparative genomics of Cryptococcus and Kwoniella reveals pathogenesis evolution and contrasting modes of karyotype evolution via chromosome fusion or intercentromeric recombination.</title>
        <authorList>
            <person name="Coelho M.A."/>
            <person name="David-Palma M."/>
            <person name="Shea T."/>
            <person name="Bowers K."/>
            <person name="McGinley-Smith S."/>
            <person name="Mohammad A.W."/>
            <person name="Gnirke A."/>
            <person name="Yurkov A.M."/>
            <person name="Nowrousian M."/>
            <person name="Sun S."/>
            <person name="Cuomo C.A."/>
            <person name="Heitman J."/>
        </authorList>
    </citation>
    <scope>NUCLEOTIDE SEQUENCE</scope>
    <source>
        <strain evidence="3">CBS 10117</strain>
    </source>
</reference>
<sequence>MISTHAEQKAHTVLPDPLLVEISKLCGAYGVLGCHLVIVKDDVDVRVASTLGKIKSKGKDALRVGQELCPLGASAQLITLLAISEAFMLTEHKITDPIKGYLPELQMSEKDVADKITCVDLITHMSGLPRLSGIPDKDINADNVISKLGAIKPEHPFRSTYYPTNIAGPILEALIKHLTNQNVPAWIDDCIFQKYAMQSSQVARDGNRGNVILSNGRDILQFVAGLPHASIYEQLFTIQAENIDYPLNSPPQLAAGCFGLVKTSYNGKDTYENWSLEMGTASCL</sequence>
<evidence type="ECO:0000313" key="3">
    <source>
        <dbReference type="EMBL" id="WWC62470.1"/>
    </source>
</evidence>
<dbReference type="KEGG" id="kdj:28969187"/>
<evidence type="ECO:0000259" key="1">
    <source>
        <dbReference type="Pfam" id="PF00144"/>
    </source>
</evidence>
<reference evidence="3" key="2">
    <citation type="submission" date="2013-07" db="EMBL/GenBank/DDBJ databases">
        <authorList>
            <consortium name="The Broad Institute Genome Sequencing Platform"/>
            <person name="Cuomo C."/>
            <person name="Litvintseva A."/>
            <person name="Chen Y."/>
            <person name="Heitman J."/>
            <person name="Sun S."/>
            <person name="Springer D."/>
            <person name="Dromer F."/>
            <person name="Young S.K."/>
            <person name="Zeng Q."/>
            <person name="Gargeya S."/>
            <person name="Fitzgerald M."/>
            <person name="Abouelleil A."/>
            <person name="Alvarado L."/>
            <person name="Berlin A.M."/>
            <person name="Chapman S.B."/>
            <person name="Dewar J."/>
            <person name="Goldberg J."/>
            <person name="Griggs A."/>
            <person name="Gujja S."/>
            <person name="Hansen M."/>
            <person name="Howarth C."/>
            <person name="Imamovic A."/>
            <person name="Larimer J."/>
            <person name="McCowan C."/>
            <person name="Murphy C."/>
            <person name="Pearson M."/>
            <person name="Priest M."/>
            <person name="Roberts A."/>
            <person name="Saif S."/>
            <person name="Shea T."/>
            <person name="Sykes S."/>
            <person name="Wortman J."/>
            <person name="Nusbaum C."/>
            <person name="Birren B."/>
        </authorList>
    </citation>
    <scope>NUCLEOTIDE SEQUENCE</scope>
    <source>
        <strain evidence="3">CBS 10117</strain>
    </source>
</reference>
<dbReference type="RefSeq" id="XP_018262471.1">
    <property type="nucleotide sequence ID" value="XM_018408780.1"/>
</dbReference>
<dbReference type="Proteomes" id="UP000078595">
    <property type="component" value="Chromosome 6"/>
</dbReference>
<dbReference type="EMBL" id="CP144535">
    <property type="protein sequence ID" value="WWC62470.1"/>
    <property type="molecule type" value="Genomic_DNA"/>
</dbReference>
<feature type="domain" description="Beta-lactamase-related" evidence="1">
    <location>
        <begin position="94"/>
        <end position="205"/>
    </location>
</feature>
<dbReference type="Pfam" id="PF00144">
    <property type="entry name" value="Beta-lactamase"/>
    <property type="match status" value="1"/>
</dbReference>
<evidence type="ECO:0000313" key="2">
    <source>
        <dbReference type="EMBL" id="OBR84629.1"/>
    </source>
</evidence>
<dbReference type="VEuPathDB" id="FungiDB:I303_05488"/>